<dbReference type="InterPro" id="IPR006656">
    <property type="entry name" value="Mopterin_OxRdtase"/>
</dbReference>
<accession>A0A1D8S6F0</accession>
<dbReference type="InterPro" id="IPR009010">
    <property type="entry name" value="Asp_de-COase-like_dom_sf"/>
</dbReference>
<dbReference type="Proteomes" id="UP000185608">
    <property type="component" value="Chromosome"/>
</dbReference>
<evidence type="ECO:0000256" key="2">
    <source>
        <dbReference type="ARBA" id="ARBA00022485"/>
    </source>
</evidence>
<dbReference type="InterPro" id="IPR050123">
    <property type="entry name" value="Prok_molybdopt-oxidoreductase"/>
</dbReference>
<dbReference type="PANTHER" id="PTHR43105:SF14">
    <property type="entry name" value="FORMATE DEHYDROGENASE H"/>
    <property type="match status" value="1"/>
</dbReference>
<evidence type="ECO:0000313" key="10">
    <source>
        <dbReference type="Proteomes" id="UP000185608"/>
    </source>
</evidence>
<dbReference type="InterPro" id="IPR041924">
    <property type="entry name" value="Formate_Dh-H_N"/>
</dbReference>
<proteinExistence type="inferred from homology"/>
<dbReference type="KEGG" id="hhsr:HSR6_1806"/>
<dbReference type="PIRSF" id="PIRSF000144">
    <property type="entry name" value="CbbBc"/>
    <property type="match status" value="1"/>
</dbReference>
<evidence type="ECO:0000259" key="7">
    <source>
        <dbReference type="PROSITE" id="PS51669"/>
    </source>
</evidence>
<organism evidence="8 10">
    <name type="scientific">Halodesulfurarchaeum formicicum</name>
    <dbReference type="NCBI Taxonomy" id="1873524"/>
    <lineage>
        <taxon>Archaea</taxon>
        <taxon>Methanobacteriati</taxon>
        <taxon>Methanobacteriota</taxon>
        <taxon>Stenosarchaea group</taxon>
        <taxon>Halobacteria</taxon>
        <taxon>Halobacteriales</taxon>
        <taxon>Halobacteriaceae</taxon>
        <taxon>Halodesulfurarchaeum</taxon>
    </lineage>
</organism>
<dbReference type="InterPro" id="IPR027467">
    <property type="entry name" value="MopterinOxRdtase_cofactor_BS"/>
</dbReference>
<dbReference type="Gene3D" id="3.40.228.10">
    <property type="entry name" value="Dimethylsulfoxide Reductase, domain 2"/>
    <property type="match status" value="1"/>
</dbReference>
<dbReference type="InterPro" id="IPR006478">
    <property type="entry name" value="Formate_DH_asu"/>
</dbReference>
<dbReference type="PROSITE" id="PS00490">
    <property type="entry name" value="MOLYBDOPTERIN_PROK_2"/>
    <property type="match status" value="1"/>
</dbReference>
<keyword evidence="11" id="KW-1185">Reference proteome</keyword>
<reference evidence="8 10" key="1">
    <citation type="submission" date="2016-06" db="EMBL/GenBank/DDBJ databases">
        <title>Discovery of anaerobic lithoheterotrophic haloarchaeon capable of sulfur respiration by hydrogen and formate.</title>
        <authorList>
            <person name="Sorokin D.Y."/>
            <person name="Kublanov I.V."/>
            <person name="Roman P."/>
            <person name="Sinninghe Damste J.S."/>
            <person name="Golyshin P.N."/>
            <person name="Rojo D."/>
            <person name="Ciordia S."/>
            <person name="Mena Md.C."/>
            <person name="Ferrer M."/>
            <person name="Smedile F."/>
            <person name="Messina E."/>
            <person name="La Cono V."/>
            <person name="Yakimov M.M."/>
        </authorList>
    </citation>
    <scope>NUCLEOTIDE SEQUENCE [LARGE SCALE GENOMIC DNA]</scope>
    <source>
        <strain evidence="8 10">HTSR1</strain>
    </source>
</reference>
<dbReference type="GO" id="GO:0051539">
    <property type="term" value="F:4 iron, 4 sulfur cluster binding"/>
    <property type="evidence" value="ECO:0007669"/>
    <property type="project" value="UniProtKB-KW"/>
</dbReference>
<dbReference type="Pfam" id="PF04879">
    <property type="entry name" value="Molybdop_Fe4S4"/>
    <property type="match status" value="1"/>
</dbReference>
<dbReference type="Proteomes" id="UP000186165">
    <property type="component" value="Chromosome"/>
</dbReference>
<dbReference type="PROSITE" id="PS00551">
    <property type="entry name" value="MOLYBDOPTERIN_PROK_1"/>
    <property type="match status" value="1"/>
</dbReference>
<reference evidence="11" key="2">
    <citation type="submission" date="2016-08" db="EMBL/GenBank/DDBJ databases">
        <title>Discovery of first anaerobic lithoheterotrophic haloarchae widely represented in hypersaline habitats.</title>
        <authorList>
            <person name="Sorokin D.Y."/>
            <person name="Kublanov I.V."/>
            <person name="Roman P."/>
            <person name="Sinninghe Damste J.S."/>
            <person name="Golyshin P.N."/>
            <person name="Rojo D."/>
            <person name="Ciordia S."/>
            <person name="Mena Md.C."/>
            <person name="Ferrer M."/>
            <person name="Smedile F."/>
            <person name="Messina E."/>
            <person name="La Cono V."/>
            <person name="Yakimov M.M."/>
        </authorList>
    </citation>
    <scope>NUCLEOTIDE SEQUENCE [LARGE SCALE GENOMIC DNA]</scope>
    <source>
        <strain evidence="11">HSR6</strain>
    </source>
</reference>
<evidence type="ECO:0000313" key="8">
    <source>
        <dbReference type="EMBL" id="AOW80909.1"/>
    </source>
</evidence>
<evidence type="ECO:0000256" key="3">
    <source>
        <dbReference type="ARBA" id="ARBA00022723"/>
    </source>
</evidence>
<dbReference type="EMBL" id="CP016804">
    <property type="protein sequence ID" value="APE96242.1"/>
    <property type="molecule type" value="Genomic_DNA"/>
</dbReference>
<dbReference type="EMBL" id="CP016070">
    <property type="protein sequence ID" value="AOW80909.1"/>
    <property type="molecule type" value="Genomic_DNA"/>
</dbReference>
<dbReference type="KEGG" id="halh:HTSR_1740"/>
<evidence type="ECO:0000313" key="9">
    <source>
        <dbReference type="EMBL" id="APE96242.1"/>
    </source>
</evidence>
<dbReference type="Gene3D" id="3.40.50.740">
    <property type="match status" value="1"/>
</dbReference>
<dbReference type="InterPro" id="IPR006963">
    <property type="entry name" value="Mopterin_OxRdtase_4Fe-4S_dom"/>
</dbReference>
<keyword evidence="2" id="KW-0004">4Fe-4S</keyword>
<dbReference type="SMART" id="SM00926">
    <property type="entry name" value="Molybdop_Fe4S4"/>
    <property type="match status" value="1"/>
</dbReference>
<dbReference type="SUPFAM" id="SSF50692">
    <property type="entry name" value="ADC-like"/>
    <property type="match status" value="1"/>
</dbReference>
<keyword evidence="5" id="KW-0408">Iron</keyword>
<dbReference type="OrthoDB" id="23466at2157"/>
<dbReference type="Pfam" id="PF01568">
    <property type="entry name" value="Molydop_binding"/>
    <property type="match status" value="1"/>
</dbReference>
<dbReference type="CDD" id="cd02753">
    <property type="entry name" value="MopB_Formate-Dh-H"/>
    <property type="match status" value="1"/>
</dbReference>
<dbReference type="GeneID" id="30418338"/>
<evidence type="ECO:0000256" key="4">
    <source>
        <dbReference type="ARBA" id="ARBA00023002"/>
    </source>
</evidence>
<accession>A0A1J1ADL9</accession>
<dbReference type="EC" id="1.17.1.9" evidence="8 9"/>
<keyword evidence="4 8" id="KW-0560">Oxidoreductase</keyword>
<dbReference type="GO" id="GO:0015942">
    <property type="term" value="P:formate metabolic process"/>
    <property type="evidence" value="ECO:0007669"/>
    <property type="project" value="InterPro"/>
</dbReference>
<protein>
    <submittedName>
        <fullName evidence="9">Formate dehydrogenase major subunit</fullName>
    </submittedName>
    <submittedName>
        <fullName evidence="8">Formate dehydrogenase subunit alpha</fullName>
        <ecNumber evidence="8 9">1.17.1.9</ecNumber>
    </submittedName>
</protein>
<evidence type="ECO:0000313" key="11">
    <source>
        <dbReference type="Proteomes" id="UP000186165"/>
    </source>
</evidence>
<dbReference type="GO" id="GO:0043546">
    <property type="term" value="F:molybdopterin cofactor binding"/>
    <property type="evidence" value="ECO:0007669"/>
    <property type="project" value="InterPro"/>
</dbReference>
<evidence type="ECO:0000256" key="5">
    <source>
        <dbReference type="ARBA" id="ARBA00023004"/>
    </source>
</evidence>
<dbReference type="InterPro" id="IPR006655">
    <property type="entry name" value="Mopterin_OxRdtase_prok_CS"/>
</dbReference>
<evidence type="ECO:0000256" key="6">
    <source>
        <dbReference type="ARBA" id="ARBA00023014"/>
    </source>
</evidence>
<dbReference type="Pfam" id="PF00384">
    <property type="entry name" value="Molybdopterin"/>
    <property type="match status" value="1"/>
</dbReference>
<dbReference type="Gene3D" id="2.40.40.20">
    <property type="match status" value="1"/>
</dbReference>
<comment type="similarity">
    <text evidence="1">Belongs to the prokaryotic molybdopterin-containing oxidoreductase family.</text>
</comment>
<keyword evidence="3" id="KW-0479">Metal-binding</keyword>
<dbReference type="GO" id="GO:0046872">
    <property type="term" value="F:metal ion binding"/>
    <property type="evidence" value="ECO:0007669"/>
    <property type="project" value="UniProtKB-KW"/>
</dbReference>
<evidence type="ECO:0000256" key="1">
    <source>
        <dbReference type="ARBA" id="ARBA00010312"/>
    </source>
</evidence>
<dbReference type="InterPro" id="IPR006657">
    <property type="entry name" value="MoPterin_dinucl-bd_dom"/>
</dbReference>
<reference evidence="9" key="3">
    <citation type="journal article" date="2017" name="ISME J.">
        <title>Discovery of anaerobic lithoheterotrophic haloarchaea, ubiquitous in hypersaline habitats.</title>
        <authorList>
            <person name="Sorokin D.Y."/>
            <person name="Messina E."/>
            <person name="Smedile F."/>
            <person name="Roman P."/>
            <person name="Damste J.S.S."/>
            <person name="Ciordia S."/>
            <person name="Mena M.C."/>
            <person name="Ferrer M."/>
            <person name="Golyshin P.N."/>
            <person name="Kublanov I.V."/>
            <person name="Samarov N.I."/>
            <person name="Toshchakov S.V."/>
            <person name="La Cono V."/>
            <person name="Yakimov M.M."/>
        </authorList>
    </citation>
    <scope>NUCLEOTIDE SEQUENCE</scope>
    <source>
        <strain evidence="9">HSR6</strain>
    </source>
</reference>
<dbReference type="Gene3D" id="2.20.25.90">
    <property type="entry name" value="ADC-like domains"/>
    <property type="match status" value="1"/>
</dbReference>
<gene>
    <name evidence="8" type="primary">fdhA2</name>
    <name evidence="9" type="synonym">fdoG3</name>
    <name evidence="9" type="ORF">HSR6_1806</name>
    <name evidence="8" type="ORF">HTSR_1740</name>
</gene>
<dbReference type="PANTHER" id="PTHR43105">
    <property type="entry name" value="RESPIRATORY NITRATE REDUCTASE"/>
    <property type="match status" value="1"/>
</dbReference>
<dbReference type="NCBIfam" id="TIGR01591">
    <property type="entry name" value="Fdh-alpha"/>
    <property type="match status" value="1"/>
</dbReference>
<dbReference type="GO" id="GO:0016020">
    <property type="term" value="C:membrane"/>
    <property type="evidence" value="ECO:0007669"/>
    <property type="project" value="TreeGrafter"/>
</dbReference>
<sequence>MSSEDEPVKTICPYCGVGCGLKLEPGEEPGSVNFKPWFDAPVNEGALCIKGSSAVQHVDHEDRLTEPLIKEDGEFREATWEEALDRVVEGLMEVREEYGPDATGFFASSQVMNEENYLMQKLARRYGTNNVDNCTRLCHASTVAALRDSLGAGAMTNSMADLRDSADAYWIQGANPAEQHVIGHSKYFKQAANDGTTVVQVDPHENKTSEVADIHLQVKPGTDIPILNVVLETILEEELYDEEFIAERTKGFESLEAELADFDAEEAAETAGVDLEKIREAARAFAEAGNGAIFTGMGMSQKTCGTDNVQNLINLALVTGNIGKPGTGVNPLRGQNNVQGTSDVGALPNVLPGYLEVEDPEDRAQVEDVWGFEVPPENGLTSLEVTDAAGEEVQGLYVMGENPVLSEPNSNEVEANLKELQFMVAQDIFMTETAKLADVVLPATSWVERGGTVTNTDRRVQRMRPAVDVPGNTRHDFDIVSEIGTRMFGEGFDYDGPEAVFEELREVASIYGGITYDRIGDEGIQWPCETTEEEGTQYLHKEEFPTEDGLGKIRGVSHQPPAEVEDEEYPLVLTTGRIEEHYNTGEMSRRSENLMRKTDHNFIHVHPADAEARGIEDGDVVELRTRRGEIDVTAVVTEETKQGVVWTTPHFADSQTNRVTNDAVDPVAKIPEFKVAAATISVDVAESGAD</sequence>
<dbReference type="RefSeq" id="WP_198400411.1">
    <property type="nucleotide sequence ID" value="NZ_CP016070.1"/>
</dbReference>
<feature type="domain" description="4Fe-4S Mo/W bis-MGD-type" evidence="7">
    <location>
        <begin position="5"/>
        <end position="62"/>
    </location>
</feature>
<dbReference type="GO" id="GO:0022904">
    <property type="term" value="P:respiratory electron transport chain"/>
    <property type="evidence" value="ECO:0007669"/>
    <property type="project" value="TreeGrafter"/>
</dbReference>
<name>A0A1D8S6F0_9EURY</name>
<dbReference type="SUPFAM" id="SSF53706">
    <property type="entry name" value="Formate dehydrogenase/DMSO reductase, domains 1-3"/>
    <property type="match status" value="1"/>
</dbReference>
<keyword evidence="6" id="KW-0411">Iron-sulfur</keyword>
<dbReference type="PROSITE" id="PS51669">
    <property type="entry name" value="4FE4S_MOW_BIS_MGD"/>
    <property type="match status" value="1"/>
</dbReference>
<dbReference type="STRING" id="1873524.HSR6_1806"/>
<dbReference type="AlphaFoldDB" id="A0A1D8S6F0"/>
<dbReference type="GO" id="GO:0003954">
    <property type="term" value="F:NADH dehydrogenase activity"/>
    <property type="evidence" value="ECO:0007669"/>
    <property type="project" value="TreeGrafter"/>
</dbReference>
<dbReference type="GO" id="GO:0008863">
    <property type="term" value="F:formate dehydrogenase (NAD+) activity"/>
    <property type="evidence" value="ECO:0007669"/>
    <property type="project" value="UniProtKB-EC"/>
</dbReference>